<keyword evidence="2" id="KW-1185">Reference proteome</keyword>
<organism evidence="1 2">
    <name type="scientific">Octopus vulgaris</name>
    <name type="common">Common octopus</name>
    <dbReference type="NCBI Taxonomy" id="6645"/>
    <lineage>
        <taxon>Eukaryota</taxon>
        <taxon>Metazoa</taxon>
        <taxon>Spiralia</taxon>
        <taxon>Lophotrochozoa</taxon>
        <taxon>Mollusca</taxon>
        <taxon>Cephalopoda</taxon>
        <taxon>Coleoidea</taxon>
        <taxon>Octopodiformes</taxon>
        <taxon>Octopoda</taxon>
        <taxon>Incirrata</taxon>
        <taxon>Octopodidae</taxon>
        <taxon>Octopus</taxon>
    </lineage>
</organism>
<protein>
    <recommendedName>
        <fullName evidence="3">DUF4371 domain-containing protein</fullName>
    </recommendedName>
</protein>
<dbReference type="AlphaFoldDB" id="A0AA36AER4"/>
<sequence length="258" mass="29273">MAEGTHPVKKRKVLDENSSFKKEWEVFFFVERNGKALCFIRHKTAAVMKVCNVKHYFTLVHPKQEEGRVWIISLAEVAAESNTWANYSVAHLVATNLKLFIDGEFFKVCMMASVVKSSEFEAISLSARTLTCHVEEMVDNVQRTLKDMCQSARFFFSIALDESTDIKDMVQLVIFFLGGRDDFITFEDLIRFIPLSSATTGADMCKAVTDWLKEAYLDLSRMCGIMTDGAPAMVRDKKGFAALLVKYLRVWSGVQPTM</sequence>
<dbReference type="PANTHER" id="PTHR45913:SF5">
    <property type="entry name" value="GENERAL TRANSCRIPTION FACTOR II-I REPEAT DOMAIN-CONTAINING PROTEIN 2A-LIKE PROTEIN"/>
    <property type="match status" value="1"/>
</dbReference>
<dbReference type="Proteomes" id="UP001162480">
    <property type="component" value="Chromosome 1"/>
</dbReference>
<evidence type="ECO:0000313" key="1">
    <source>
        <dbReference type="EMBL" id="CAI9714753.1"/>
    </source>
</evidence>
<dbReference type="PANTHER" id="PTHR45913">
    <property type="entry name" value="EPM2A-INTERACTING PROTEIN 1"/>
    <property type="match status" value="1"/>
</dbReference>
<proteinExistence type="predicted"/>
<evidence type="ECO:0000313" key="2">
    <source>
        <dbReference type="Proteomes" id="UP001162480"/>
    </source>
</evidence>
<dbReference type="EMBL" id="OX597814">
    <property type="protein sequence ID" value="CAI9714753.1"/>
    <property type="molecule type" value="Genomic_DNA"/>
</dbReference>
<name>A0AA36AER4_OCTVU</name>
<gene>
    <name evidence="1" type="ORF">OCTVUL_1B017453</name>
</gene>
<evidence type="ECO:0008006" key="3">
    <source>
        <dbReference type="Google" id="ProtNLM"/>
    </source>
</evidence>
<accession>A0AA36AER4</accession>
<reference evidence="1" key="1">
    <citation type="submission" date="2023-08" db="EMBL/GenBank/DDBJ databases">
        <authorList>
            <person name="Alioto T."/>
            <person name="Alioto T."/>
            <person name="Gomez Garrido J."/>
        </authorList>
    </citation>
    <scope>NUCLEOTIDE SEQUENCE</scope>
</reference>